<dbReference type="InterPro" id="IPR051924">
    <property type="entry name" value="GST_Kappa/NadH"/>
</dbReference>
<dbReference type="SUPFAM" id="SSF52833">
    <property type="entry name" value="Thioredoxin-like"/>
    <property type="match status" value="1"/>
</dbReference>
<gene>
    <name evidence="3" type="ORF">ACFOOR_00575</name>
</gene>
<comment type="catalytic activity">
    <reaction evidence="1">
        <text>2-hydroxychromene-2-carboxylate = (3E)-4-(2-hydroxyphenyl)-2-oxobut-3-enoate</text>
        <dbReference type="Rhea" id="RHEA:27401"/>
        <dbReference type="ChEBI" id="CHEBI:59350"/>
        <dbReference type="ChEBI" id="CHEBI:59353"/>
        <dbReference type="EC" id="5.99.1.4"/>
    </reaction>
</comment>
<dbReference type="RefSeq" id="WP_343163693.1">
    <property type="nucleotide sequence ID" value="NZ_JBHRSV010000001.1"/>
</dbReference>
<organism evidence="3 4">
    <name type="scientific">Hyphobacterium vulgare</name>
    <dbReference type="NCBI Taxonomy" id="1736751"/>
    <lineage>
        <taxon>Bacteria</taxon>
        <taxon>Pseudomonadati</taxon>
        <taxon>Pseudomonadota</taxon>
        <taxon>Alphaproteobacteria</taxon>
        <taxon>Maricaulales</taxon>
        <taxon>Maricaulaceae</taxon>
        <taxon>Hyphobacterium</taxon>
    </lineage>
</organism>
<dbReference type="GO" id="GO:0016853">
    <property type="term" value="F:isomerase activity"/>
    <property type="evidence" value="ECO:0007669"/>
    <property type="project" value="UniProtKB-KW"/>
</dbReference>
<dbReference type="Proteomes" id="UP001595379">
    <property type="component" value="Unassembled WGS sequence"/>
</dbReference>
<reference evidence="4" key="1">
    <citation type="journal article" date="2019" name="Int. J. Syst. Evol. Microbiol.">
        <title>The Global Catalogue of Microorganisms (GCM) 10K type strain sequencing project: providing services to taxonomists for standard genome sequencing and annotation.</title>
        <authorList>
            <consortium name="The Broad Institute Genomics Platform"/>
            <consortium name="The Broad Institute Genome Sequencing Center for Infectious Disease"/>
            <person name="Wu L."/>
            <person name="Ma J."/>
        </authorList>
    </citation>
    <scope>NUCLEOTIDE SEQUENCE [LARGE SCALE GENOMIC DNA]</scope>
    <source>
        <strain evidence="4">KCTC 52487</strain>
    </source>
</reference>
<dbReference type="EMBL" id="JBHRSV010000001">
    <property type="protein sequence ID" value="MFC2924593.1"/>
    <property type="molecule type" value="Genomic_DNA"/>
</dbReference>
<dbReference type="Gene3D" id="3.40.30.10">
    <property type="entry name" value="Glutaredoxin"/>
    <property type="match status" value="1"/>
</dbReference>
<dbReference type="PANTHER" id="PTHR42943">
    <property type="entry name" value="GLUTATHIONE S-TRANSFERASE KAPPA"/>
    <property type="match status" value="1"/>
</dbReference>
<evidence type="ECO:0000256" key="1">
    <source>
        <dbReference type="PIRNR" id="PIRNR006386"/>
    </source>
</evidence>
<protein>
    <recommendedName>
        <fullName evidence="1">2-hydroxychromene-2-carboxylate isomerase</fullName>
        <ecNumber evidence="1">5.99.1.4</ecNumber>
    </recommendedName>
</protein>
<keyword evidence="1 3" id="KW-0413">Isomerase</keyword>
<dbReference type="InterPro" id="IPR036249">
    <property type="entry name" value="Thioredoxin-like_sf"/>
</dbReference>
<keyword evidence="4" id="KW-1185">Reference proteome</keyword>
<proteinExistence type="inferred from homology"/>
<evidence type="ECO:0000313" key="3">
    <source>
        <dbReference type="EMBL" id="MFC2924593.1"/>
    </source>
</evidence>
<dbReference type="InterPro" id="IPR014440">
    <property type="entry name" value="HCCAis_GSTk"/>
</dbReference>
<sequence length="215" mass="24112">MSEAETREGVDVYWSFRSPYSYLATKRLRAMAAARDIPIRPRPVYPLAVREPGFFKSVRPQWVPYLITDVVRLADYLGRPIGMLDPDPIVMDLATGEVEAQQPHIGRLTRLGVLAAEQGEARGWAFLDAVSSCIWSGQAWTKGGVLADAVAAEGFDLAVMDKQQADESERLEAVISANETEQAKHHWGVPLMVWRGEAFFGQDRLDLLEWRLDRA</sequence>
<comment type="similarity">
    <text evidence="1">Belongs to the GST superfamily. NadH family.</text>
</comment>
<evidence type="ECO:0000313" key="4">
    <source>
        <dbReference type="Proteomes" id="UP001595379"/>
    </source>
</evidence>
<dbReference type="Pfam" id="PF01323">
    <property type="entry name" value="DSBA"/>
    <property type="match status" value="1"/>
</dbReference>
<feature type="domain" description="DSBA-like thioredoxin" evidence="2">
    <location>
        <begin position="10"/>
        <end position="212"/>
    </location>
</feature>
<comment type="caution">
    <text evidence="3">The sequence shown here is derived from an EMBL/GenBank/DDBJ whole genome shotgun (WGS) entry which is preliminary data.</text>
</comment>
<dbReference type="PANTHER" id="PTHR42943:SF2">
    <property type="entry name" value="GLUTATHIONE S-TRANSFERASE KAPPA 1"/>
    <property type="match status" value="1"/>
</dbReference>
<evidence type="ECO:0000259" key="2">
    <source>
        <dbReference type="Pfam" id="PF01323"/>
    </source>
</evidence>
<dbReference type="InterPro" id="IPR001853">
    <property type="entry name" value="DSBA-like_thioredoxin_dom"/>
</dbReference>
<name>A0ABV6ZT50_9PROT</name>
<accession>A0ABV6ZT50</accession>
<dbReference type="PIRSF" id="PIRSF006386">
    <property type="entry name" value="HCCAis_GSTk"/>
    <property type="match status" value="1"/>
</dbReference>
<dbReference type="EC" id="5.99.1.4" evidence="1"/>